<name>A0A8S9SWM4_9CYAN</name>
<dbReference type="Proteomes" id="UP000029738">
    <property type="component" value="Unassembled WGS sequence"/>
</dbReference>
<proteinExistence type="predicted"/>
<organism evidence="2 3">
    <name type="scientific">Tolypothrix bouteillei VB521301</name>
    <dbReference type="NCBI Taxonomy" id="1479485"/>
    <lineage>
        <taxon>Bacteria</taxon>
        <taxon>Bacillati</taxon>
        <taxon>Cyanobacteriota</taxon>
        <taxon>Cyanophyceae</taxon>
        <taxon>Nostocales</taxon>
        <taxon>Tolypothrichaceae</taxon>
        <taxon>Tolypothrix</taxon>
    </lineage>
</organism>
<accession>A0A8S9SWM4</accession>
<keyword evidence="3" id="KW-1185">Reference proteome</keyword>
<feature type="compositionally biased region" description="Basic and acidic residues" evidence="1">
    <location>
        <begin position="39"/>
        <end position="53"/>
    </location>
</feature>
<dbReference type="AlphaFoldDB" id="A0A8S9SWM4"/>
<feature type="region of interest" description="Disordered" evidence="1">
    <location>
        <begin position="1"/>
        <end position="53"/>
    </location>
</feature>
<dbReference type="RefSeq" id="WP_167844621.1">
    <property type="nucleotide sequence ID" value="NZ_JHEG04000001.1"/>
</dbReference>
<sequence>MTTIETHPTQQQSSKKRQKSFSAVDIGTPLRPIRPRPIKQQECEQLSDWKHAS</sequence>
<dbReference type="EMBL" id="JHEG04000001">
    <property type="protein sequence ID" value="KAF3884761.1"/>
    <property type="molecule type" value="Genomic_DNA"/>
</dbReference>
<protein>
    <submittedName>
        <fullName evidence="2">Uncharacterized protein</fullName>
    </submittedName>
</protein>
<reference evidence="2" key="1">
    <citation type="journal article" date="2015" name="Genome Announc.">
        <title>Draft Genome Sequence of Tolypothrix boutellei Strain VB521301.</title>
        <authorList>
            <person name="Chandrababunaidu M.M."/>
            <person name="Singh D."/>
            <person name="Sen D."/>
            <person name="Bhan S."/>
            <person name="Das S."/>
            <person name="Gupta A."/>
            <person name="Adhikary S.P."/>
            <person name="Tripathy S."/>
        </authorList>
    </citation>
    <scope>NUCLEOTIDE SEQUENCE</scope>
    <source>
        <strain evidence="2">VB521301</strain>
    </source>
</reference>
<evidence type="ECO:0000313" key="2">
    <source>
        <dbReference type="EMBL" id="KAF3884761.1"/>
    </source>
</evidence>
<comment type="caution">
    <text evidence="2">The sequence shown here is derived from an EMBL/GenBank/DDBJ whole genome shotgun (WGS) entry which is preliminary data.</text>
</comment>
<reference evidence="2" key="2">
    <citation type="submission" date="2019-11" db="EMBL/GenBank/DDBJ databases">
        <title>Improved Assembly of Tolypothrix boutellei genome.</title>
        <authorList>
            <person name="Sarangi A.N."/>
            <person name="Mukherjee M."/>
            <person name="Ghosh S."/>
            <person name="Singh D."/>
            <person name="Das A."/>
            <person name="Kant S."/>
            <person name="Prusty A."/>
            <person name="Tripathy S."/>
        </authorList>
    </citation>
    <scope>NUCLEOTIDE SEQUENCE</scope>
    <source>
        <strain evidence="2">VB521301</strain>
    </source>
</reference>
<evidence type="ECO:0000313" key="3">
    <source>
        <dbReference type="Proteomes" id="UP000029738"/>
    </source>
</evidence>
<gene>
    <name evidence="2" type="ORF">DA73_0400004275</name>
</gene>
<evidence type="ECO:0000256" key="1">
    <source>
        <dbReference type="SAM" id="MobiDB-lite"/>
    </source>
</evidence>